<sequence length="135" mass="14829">MGLDKIEHLGIAVKDLGASEKLFEALLGVAPYKREEVEREGVITSFFQTGPNKVELLEATNPDSPIAKYVEKKGEGLHHVAFAVNDIRAEMARLKSEGFQLLSEEPKEGADNKLVAFLHPKSTNGVLIELCQDRG</sequence>
<dbReference type="PANTHER" id="PTHR43048">
    <property type="entry name" value="METHYLMALONYL-COA EPIMERASE"/>
    <property type="match status" value="1"/>
</dbReference>
<dbReference type="GO" id="GO:0046491">
    <property type="term" value="P:L-methylmalonyl-CoA metabolic process"/>
    <property type="evidence" value="ECO:0007669"/>
    <property type="project" value="TreeGrafter"/>
</dbReference>
<dbReference type="EC" id="5.1.99.1" evidence="4"/>
<name>A0A6L3ZEY1_9FLAO</name>
<accession>A0A6L3ZEY1</accession>
<dbReference type="Proteomes" id="UP000484164">
    <property type="component" value="Unassembled WGS sequence"/>
</dbReference>
<dbReference type="AlphaFoldDB" id="A0A6L3ZEY1"/>
<gene>
    <name evidence="4" type="primary">mce</name>
    <name evidence="4" type="ORF">F8C82_14135</name>
</gene>
<dbReference type="RefSeq" id="WP_151694265.1">
    <property type="nucleotide sequence ID" value="NZ_BMGX01000001.1"/>
</dbReference>
<feature type="domain" description="VOC" evidence="3">
    <location>
        <begin position="5"/>
        <end position="133"/>
    </location>
</feature>
<dbReference type="PROSITE" id="PS51819">
    <property type="entry name" value="VOC"/>
    <property type="match status" value="1"/>
</dbReference>
<dbReference type="EMBL" id="WBVQ01000003">
    <property type="protein sequence ID" value="KAB2815230.1"/>
    <property type="molecule type" value="Genomic_DNA"/>
</dbReference>
<organism evidence="4 5">
    <name type="scientific">Phaeocystidibacter marisrubri</name>
    <dbReference type="NCBI Taxonomy" id="1577780"/>
    <lineage>
        <taxon>Bacteria</taxon>
        <taxon>Pseudomonadati</taxon>
        <taxon>Bacteroidota</taxon>
        <taxon>Flavobacteriia</taxon>
        <taxon>Flavobacteriales</taxon>
        <taxon>Phaeocystidibacteraceae</taxon>
        <taxon>Phaeocystidibacter</taxon>
    </lineage>
</organism>
<dbReference type="NCBIfam" id="TIGR03081">
    <property type="entry name" value="metmalonyl_epim"/>
    <property type="match status" value="1"/>
</dbReference>
<dbReference type="OrthoDB" id="9788468at2"/>
<dbReference type="GO" id="GO:0046872">
    <property type="term" value="F:metal ion binding"/>
    <property type="evidence" value="ECO:0007669"/>
    <property type="project" value="UniProtKB-KW"/>
</dbReference>
<comment type="similarity">
    <text evidence="1">Belongs to the methylmalonyl-CoA epimerase family.</text>
</comment>
<evidence type="ECO:0000313" key="5">
    <source>
        <dbReference type="Proteomes" id="UP000484164"/>
    </source>
</evidence>
<dbReference type="InterPro" id="IPR051785">
    <property type="entry name" value="MMCE/EMCE_epimerase"/>
</dbReference>
<comment type="caution">
    <text evidence="4">The sequence shown here is derived from an EMBL/GenBank/DDBJ whole genome shotgun (WGS) entry which is preliminary data.</text>
</comment>
<evidence type="ECO:0000313" key="4">
    <source>
        <dbReference type="EMBL" id="KAB2815230.1"/>
    </source>
</evidence>
<dbReference type="CDD" id="cd07249">
    <property type="entry name" value="MMCE"/>
    <property type="match status" value="1"/>
</dbReference>
<dbReference type="Pfam" id="PF13669">
    <property type="entry name" value="Glyoxalase_4"/>
    <property type="match status" value="1"/>
</dbReference>
<dbReference type="InterPro" id="IPR029068">
    <property type="entry name" value="Glyas_Bleomycin-R_OHBP_Dase"/>
</dbReference>
<reference evidence="4 5" key="1">
    <citation type="submission" date="2019-10" db="EMBL/GenBank/DDBJ databases">
        <title>Genome sequence of Phaeocystidibacter marisrubri JCM30614 (type strain).</title>
        <authorList>
            <person name="Bowman J.P."/>
        </authorList>
    </citation>
    <scope>NUCLEOTIDE SEQUENCE [LARGE SCALE GENOMIC DNA]</scope>
    <source>
        <strain evidence="4 5">JCM 30614</strain>
    </source>
</reference>
<dbReference type="SUPFAM" id="SSF54593">
    <property type="entry name" value="Glyoxalase/Bleomycin resistance protein/Dihydroxybiphenyl dioxygenase"/>
    <property type="match status" value="1"/>
</dbReference>
<evidence type="ECO:0000256" key="2">
    <source>
        <dbReference type="ARBA" id="ARBA00022723"/>
    </source>
</evidence>
<evidence type="ECO:0000259" key="3">
    <source>
        <dbReference type="PROSITE" id="PS51819"/>
    </source>
</evidence>
<evidence type="ECO:0000256" key="1">
    <source>
        <dbReference type="ARBA" id="ARBA00009308"/>
    </source>
</evidence>
<dbReference type="InterPro" id="IPR017515">
    <property type="entry name" value="MeMalonyl-CoA_epimerase"/>
</dbReference>
<dbReference type="GO" id="GO:0004493">
    <property type="term" value="F:methylmalonyl-CoA epimerase activity"/>
    <property type="evidence" value="ECO:0007669"/>
    <property type="project" value="UniProtKB-EC"/>
</dbReference>
<dbReference type="Gene3D" id="3.10.180.10">
    <property type="entry name" value="2,3-Dihydroxybiphenyl 1,2-Dioxygenase, domain 1"/>
    <property type="match status" value="1"/>
</dbReference>
<keyword evidence="2" id="KW-0479">Metal-binding</keyword>
<keyword evidence="4" id="KW-0413">Isomerase</keyword>
<dbReference type="PANTHER" id="PTHR43048:SF3">
    <property type="entry name" value="METHYLMALONYL-COA EPIMERASE, MITOCHONDRIAL"/>
    <property type="match status" value="1"/>
</dbReference>
<proteinExistence type="inferred from homology"/>
<keyword evidence="5" id="KW-1185">Reference proteome</keyword>
<dbReference type="InterPro" id="IPR037523">
    <property type="entry name" value="VOC_core"/>
</dbReference>
<protein>
    <submittedName>
        <fullName evidence="4">Methylmalonyl-CoA epimerase</fullName>
        <ecNumber evidence="4">5.1.99.1</ecNumber>
    </submittedName>
</protein>